<dbReference type="Pfam" id="PF14950">
    <property type="entry name" value="DUF4502"/>
    <property type="match status" value="1"/>
</dbReference>
<feature type="region of interest" description="Disordered" evidence="1">
    <location>
        <begin position="1"/>
        <end position="33"/>
    </location>
</feature>
<feature type="region of interest" description="Disordered" evidence="1">
    <location>
        <begin position="263"/>
        <end position="283"/>
    </location>
</feature>
<evidence type="ECO:0000313" key="5">
    <source>
        <dbReference type="RefSeq" id="XP_021104672.1"/>
    </source>
</evidence>
<reference evidence="5" key="1">
    <citation type="submission" date="2025-08" db="UniProtKB">
        <authorList>
            <consortium name="RefSeq"/>
        </authorList>
    </citation>
    <scope>IDENTIFICATION</scope>
</reference>
<dbReference type="GeneID" id="101724483"/>
<dbReference type="PANTHER" id="PTHR34347">
    <property type="entry name" value="DNA REPAIR-SCAFFOLDING PROTEIN SPIDR"/>
    <property type="match status" value="1"/>
</dbReference>
<dbReference type="AlphaFoldDB" id="A0AAX6S6R7"/>
<organism evidence="4 5">
    <name type="scientific">Heterocephalus glaber</name>
    <name type="common">Naked mole rat</name>
    <dbReference type="NCBI Taxonomy" id="10181"/>
    <lineage>
        <taxon>Eukaryota</taxon>
        <taxon>Metazoa</taxon>
        <taxon>Chordata</taxon>
        <taxon>Craniata</taxon>
        <taxon>Vertebrata</taxon>
        <taxon>Euteleostomi</taxon>
        <taxon>Mammalia</taxon>
        <taxon>Eutheria</taxon>
        <taxon>Euarchontoglires</taxon>
        <taxon>Glires</taxon>
        <taxon>Rodentia</taxon>
        <taxon>Hystricomorpha</taxon>
        <taxon>Bathyergidae</taxon>
        <taxon>Heterocephalus</taxon>
    </lineage>
</organism>
<gene>
    <name evidence="5" type="primary">Spidr</name>
</gene>
<evidence type="ECO:0000259" key="3">
    <source>
        <dbReference type="Pfam" id="PF14951"/>
    </source>
</evidence>
<feature type="domain" description="DUF4502" evidence="2">
    <location>
        <begin position="11"/>
        <end position="398"/>
    </location>
</feature>
<dbReference type="GO" id="GO:0005654">
    <property type="term" value="C:nucleoplasm"/>
    <property type="evidence" value="ECO:0007669"/>
    <property type="project" value="TreeGrafter"/>
</dbReference>
<dbReference type="InterPro" id="IPR028026">
    <property type="entry name" value="DUF4502"/>
</dbReference>
<dbReference type="GO" id="GO:0000228">
    <property type="term" value="C:nuclear chromosome"/>
    <property type="evidence" value="ECO:0007669"/>
    <property type="project" value="TreeGrafter"/>
</dbReference>
<sequence>MPRGGRACGPKRKRNWDTEYPSFPEERPLQSQRTGLRTVGAAASLSEAWLKCGEGFQDTSGNQVKESLIAEKATTTGKHLEFSPRPQKETATYKGISELTDITWSSSGSDLSDEDKILSKSQKDNGHGSRIDRFCNRNILGPEDGASEDELQFIDWEIDSDREDGSECNECEDGEDAVEISDCASCASCHSLTSDEKPSELPEPISAEILEYSSHSEKEDDSEDVLFIDSESPHKYHMDFGLDTRQIMDRLVNPRVRSTEPVLCTPQKQTAKLPRTPEDSAKKKKLLRGGLAERLNGLQNRERSAISLWRHQCVSYEKTLSGRKSGILIVKILELHEECTMQVATCEQLSGPPSPIPSQGVTPGPGANLKVLFTRETAGYLQGHPQDIIHIFPPWHKLIIPNGSCPVILNTYFCQKFVVKEDPETTQEVYCRDIPIPRRNITLAQMFRIKDITDNSPEIQVVHSGPATTSTGWPHGHEEAKQYLTAGTSSKDSLLDVVESKGAAPYSEVGIRVVVQRVYFLPGRDSSRGQQGNGSGYTDQPGTRDRTQILALVRQAAEPLRVCLLVQDAYGIFGEVHLEYAVLTDRELEGHSCSLVGLKVLQKATRGRTPGLFSLLDTLWPPVMPLKGSGYSEPCKEVKTHLPPPAFCYIFSAHPSLEHIDITEEDPMSKLYQPPVLHCLREILWTHHLGARCSFYARVIYQRPQLKSLLLLEQREIWLLVTDITLQTKNQSGPHLPKTLPVCVAPSCMLCPEILEALTMGTPLNIFFKDALRDQGRIVCVERTVLLLQKPLLCVASGADSCELTGPVTLDELDSFTPVNSICSVQGTVVGVDESTAFSWPVCDQCSNGRLEQRPEHRGAFSCGDCSRVVASPILKRHLQIFLDCPARPHCSVKVKLLQSSISSLLRFAAFKDGSYEVKSVLGKEVGLLSCFVQSITTRPTSCIGLEEIELLPGGTVERRLPWPRDR</sequence>
<evidence type="ECO:0000313" key="4">
    <source>
        <dbReference type="Proteomes" id="UP000694906"/>
    </source>
</evidence>
<keyword evidence="4" id="KW-1185">Reference proteome</keyword>
<feature type="domain" description="DUF4503" evidence="3">
    <location>
        <begin position="567"/>
        <end position="951"/>
    </location>
</feature>
<dbReference type="RefSeq" id="XP_021104672.1">
    <property type="nucleotide sequence ID" value="XM_021249013.1"/>
</dbReference>
<dbReference type="CTD" id="23514"/>
<dbReference type="InterPro" id="IPR053054">
    <property type="entry name" value="DNA_repair-scaffolding"/>
</dbReference>
<protein>
    <submittedName>
        <fullName evidence="5">DNA repair-scaffolding protein isoform X1</fullName>
    </submittedName>
</protein>
<feature type="compositionally biased region" description="Basic and acidic residues" evidence="1">
    <location>
        <begin position="114"/>
        <end position="129"/>
    </location>
</feature>
<dbReference type="GO" id="GO:0070202">
    <property type="term" value="P:regulation of establishment of protein localization to chromosome"/>
    <property type="evidence" value="ECO:0007669"/>
    <property type="project" value="TreeGrafter"/>
</dbReference>
<dbReference type="Pfam" id="PF14951">
    <property type="entry name" value="DUF4503"/>
    <property type="match status" value="1"/>
</dbReference>
<dbReference type="GO" id="GO:0000724">
    <property type="term" value="P:double-strand break repair via homologous recombination"/>
    <property type="evidence" value="ECO:0007669"/>
    <property type="project" value="TreeGrafter"/>
</dbReference>
<accession>A0AAX6S6R7</accession>
<evidence type="ECO:0000256" key="1">
    <source>
        <dbReference type="SAM" id="MobiDB-lite"/>
    </source>
</evidence>
<proteinExistence type="predicted"/>
<dbReference type="Proteomes" id="UP000694906">
    <property type="component" value="Unplaced"/>
</dbReference>
<evidence type="ECO:0000259" key="2">
    <source>
        <dbReference type="Pfam" id="PF14950"/>
    </source>
</evidence>
<name>A0AAX6S6R7_HETGA</name>
<dbReference type="PANTHER" id="PTHR34347:SF1">
    <property type="entry name" value="DNA REPAIR-SCAFFOLDING PROTEIN"/>
    <property type="match status" value="1"/>
</dbReference>
<dbReference type="InterPro" id="IPR028032">
    <property type="entry name" value="DUF4503"/>
</dbReference>
<feature type="region of interest" description="Disordered" evidence="1">
    <location>
        <begin position="104"/>
        <end position="129"/>
    </location>
</feature>